<keyword evidence="9" id="KW-1185">Reference proteome</keyword>
<evidence type="ECO:0000256" key="4">
    <source>
        <dbReference type="PROSITE-ProRule" id="PRU00473"/>
    </source>
</evidence>
<dbReference type="PRINTS" id="PR01021">
    <property type="entry name" value="OMPADOMAIN"/>
</dbReference>
<dbReference type="PANTHER" id="PTHR30329:SF21">
    <property type="entry name" value="LIPOPROTEIN YIAD-RELATED"/>
    <property type="match status" value="1"/>
</dbReference>
<comment type="subcellular location">
    <subcellularLocation>
        <location evidence="1">Cell outer membrane</location>
    </subcellularLocation>
</comment>
<gene>
    <name evidence="8" type="ORF">SAMN05216287_2627</name>
</gene>
<dbReference type="Proteomes" id="UP000243778">
    <property type="component" value="Unassembled WGS sequence"/>
</dbReference>
<dbReference type="Gene3D" id="3.30.1330.60">
    <property type="entry name" value="OmpA-like domain"/>
    <property type="match status" value="1"/>
</dbReference>
<feature type="signal peptide" evidence="6">
    <location>
        <begin position="1"/>
        <end position="18"/>
    </location>
</feature>
<dbReference type="InterPro" id="IPR050330">
    <property type="entry name" value="Bact_OuterMem_StrucFunc"/>
</dbReference>
<reference evidence="9" key="1">
    <citation type="submission" date="2016-10" db="EMBL/GenBank/DDBJ databases">
        <authorList>
            <person name="Varghese N."/>
            <person name="Submissions S."/>
        </authorList>
    </citation>
    <scope>NUCLEOTIDE SEQUENCE [LARGE SCALE GENOMIC DNA]</scope>
    <source>
        <strain evidence="9">NRRL B-59562</strain>
    </source>
</reference>
<accession>A0A1H3A9M7</accession>
<dbReference type="EMBL" id="FNNU01000003">
    <property type="protein sequence ID" value="SDX26356.1"/>
    <property type="molecule type" value="Genomic_DNA"/>
</dbReference>
<feature type="coiled-coil region" evidence="5">
    <location>
        <begin position="88"/>
        <end position="115"/>
    </location>
</feature>
<dbReference type="STRING" id="1007099.SAMN05216287_2627"/>
<keyword evidence="3" id="KW-0998">Cell outer membrane</keyword>
<dbReference type="CDD" id="cd07185">
    <property type="entry name" value="OmpA_C-like"/>
    <property type="match status" value="1"/>
</dbReference>
<evidence type="ECO:0000256" key="5">
    <source>
        <dbReference type="SAM" id="Coils"/>
    </source>
</evidence>
<proteinExistence type="predicted"/>
<protein>
    <submittedName>
        <fullName evidence="8">Outer membrane protein OmpA</fullName>
    </submittedName>
</protein>
<keyword evidence="6" id="KW-0732">Signal</keyword>
<name>A0A1H3A9M7_9PSED</name>
<keyword evidence="2 4" id="KW-0472">Membrane</keyword>
<dbReference type="PANTHER" id="PTHR30329">
    <property type="entry name" value="STATOR ELEMENT OF FLAGELLAR MOTOR COMPLEX"/>
    <property type="match status" value="1"/>
</dbReference>
<dbReference type="RefSeq" id="WP_090228822.1">
    <property type="nucleotide sequence ID" value="NZ_FNNU01000003.1"/>
</dbReference>
<feature type="domain" description="OmpA-like" evidence="7">
    <location>
        <begin position="133"/>
        <end position="250"/>
    </location>
</feature>
<dbReference type="InterPro" id="IPR036737">
    <property type="entry name" value="OmpA-like_sf"/>
</dbReference>
<keyword evidence="5" id="KW-0175">Coiled coil</keyword>
<dbReference type="Pfam" id="PF00691">
    <property type="entry name" value="OmpA"/>
    <property type="match status" value="1"/>
</dbReference>
<evidence type="ECO:0000256" key="2">
    <source>
        <dbReference type="ARBA" id="ARBA00023136"/>
    </source>
</evidence>
<dbReference type="SUPFAM" id="SSF103088">
    <property type="entry name" value="OmpA-like"/>
    <property type="match status" value="1"/>
</dbReference>
<dbReference type="InterPro" id="IPR025511">
    <property type="entry name" value="DUF4398"/>
</dbReference>
<dbReference type="AlphaFoldDB" id="A0A1H3A9M7"/>
<dbReference type="InterPro" id="IPR006665">
    <property type="entry name" value="OmpA-like"/>
</dbReference>
<evidence type="ECO:0000256" key="1">
    <source>
        <dbReference type="ARBA" id="ARBA00004442"/>
    </source>
</evidence>
<feature type="chain" id="PRO_5017384294" evidence="6">
    <location>
        <begin position="19"/>
        <end position="260"/>
    </location>
</feature>
<dbReference type="PROSITE" id="PS51123">
    <property type="entry name" value="OMPA_2"/>
    <property type="match status" value="1"/>
</dbReference>
<evidence type="ECO:0000256" key="6">
    <source>
        <dbReference type="SAM" id="SignalP"/>
    </source>
</evidence>
<dbReference type="Pfam" id="PF14346">
    <property type="entry name" value="DUF4398"/>
    <property type="match status" value="1"/>
</dbReference>
<evidence type="ECO:0000256" key="3">
    <source>
        <dbReference type="ARBA" id="ARBA00023237"/>
    </source>
</evidence>
<evidence type="ECO:0000313" key="8">
    <source>
        <dbReference type="EMBL" id="SDX26356.1"/>
    </source>
</evidence>
<dbReference type="OrthoDB" id="9782229at2"/>
<dbReference type="InterPro" id="IPR006664">
    <property type="entry name" value="OMP_bac"/>
</dbReference>
<sequence length="260" mass="28065">MRKTLLIPALSALTLALAGCASKPNPNLDQARASYNQLQTNPQAATLAPVETKEAADMLSRAELAYSGDNDQKTVDQLAYLTNQRVVVAEETIRMKTAEQNLAGAAAQRTQARLEARTAQVDSLLGALKPQATPRGDMVTLGDVLFEVDRAELKPAGMRQLYTLGDYLKKNPERQVVVEGFTDSTGTVSHNLELSQRRADSVKAALVSMGIAPQRITTQGYGKSNPVASNDTPDSRVLNRRVEITISPDAQPVAPRVITQ</sequence>
<evidence type="ECO:0000313" key="9">
    <source>
        <dbReference type="Proteomes" id="UP000243778"/>
    </source>
</evidence>
<dbReference type="GO" id="GO:0009279">
    <property type="term" value="C:cell outer membrane"/>
    <property type="evidence" value="ECO:0007669"/>
    <property type="project" value="UniProtKB-SubCell"/>
</dbReference>
<dbReference type="PROSITE" id="PS51257">
    <property type="entry name" value="PROKAR_LIPOPROTEIN"/>
    <property type="match status" value="1"/>
</dbReference>
<evidence type="ECO:0000259" key="7">
    <source>
        <dbReference type="PROSITE" id="PS51123"/>
    </source>
</evidence>
<organism evidence="8 9">
    <name type="scientific">Pseudomonas kuykendallii</name>
    <dbReference type="NCBI Taxonomy" id="1007099"/>
    <lineage>
        <taxon>Bacteria</taxon>
        <taxon>Pseudomonadati</taxon>
        <taxon>Pseudomonadota</taxon>
        <taxon>Gammaproteobacteria</taxon>
        <taxon>Pseudomonadales</taxon>
        <taxon>Pseudomonadaceae</taxon>
        <taxon>Pseudomonas</taxon>
    </lineage>
</organism>